<dbReference type="eggNOG" id="ENOG503185N">
    <property type="taxonomic scope" value="Bacteria"/>
</dbReference>
<protein>
    <submittedName>
        <fullName evidence="2">Uncharacterized protein</fullName>
    </submittedName>
</protein>
<gene>
    <name evidence="2" type="ORF">CD32_05740</name>
</gene>
<sequence length="107" mass="12164">MFKVAIVLNRIVMNISYYDKYPELAPPIVIVDITNYKGVVKEGYVYDAASGKFTEPSDTVEPPSVEQPTEERTIEQRLEVIEMTVAYTQLQVDYTSFLIEILAAQPK</sequence>
<organism evidence="2 3">
    <name type="scientific">Lysinibacillus odysseyi 34hs-1 = NBRC 100172</name>
    <dbReference type="NCBI Taxonomy" id="1220589"/>
    <lineage>
        <taxon>Bacteria</taxon>
        <taxon>Bacillati</taxon>
        <taxon>Bacillota</taxon>
        <taxon>Bacilli</taxon>
        <taxon>Bacillales</taxon>
        <taxon>Bacillaceae</taxon>
        <taxon>Lysinibacillus</taxon>
    </lineage>
</organism>
<evidence type="ECO:0000313" key="3">
    <source>
        <dbReference type="Proteomes" id="UP000030437"/>
    </source>
</evidence>
<accession>A0A0A3INN5</accession>
<reference evidence="2 3" key="1">
    <citation type="submission" date="2014-02" db="EMBL/GenBank/DDBJ databases">
        <title>Draft genome sequence of Lysinibacillus odysseyi NBRC 100172.</title>
        <authorList>
            <person name="Zhang F."/>
            <person name="Wang G."/>
            <person name="Zhang L."/>
        </authorList>
    </citation>
    <scope>NUCLEOTIDE SEQUENCE [LARGE SCALE GENOMIC DNA]</scope>
    <source>
        <strain evidence="2 3">NBRC 100172</strain>
    </source>
</reference>
<dbReference type="AlphaFoldDB" id="A0A0A3INN5"/>
<dbReference type="EMBL" id="JPVP01000051">
    <property type="protein sequence ID" value="KGR86394.1"/>
    <property type="molecule type" value="Genomic_DNA"/>
</dbReference>
<dbReference type="Proteomes" id="UP000030437">
    <property type="component" value="Unassembled WGS sequence"/>
</dbReference>
<evidence type="ECO:0000256" key="1">
    <source>
        <dbReference type="SAM" id="MobiDB-lite"/>
    </source>
</evidence>
<proteinExistence type="predicted"/>
<evidence type="ECO:0000313" key="2">
    <source>
        <dbReference type="EMBL" id="KGR86394.1"/>
    </source>
</evidence>
<name>A0A0A3INN5_9BACI</name>
<comment type="caution">
    <text evidence="2">The sequence shown here is derived from an EMBL/GenBank/DDBJ whole genome shotgun (WGS) entry which is preliminary data.</text>
</comment>
<feature type="region of interest" description="Disordered" evidence="1">
    <location>
        <begin position="52"/>
        <end position="71"/>
    </location>
</feature>
<keyword evidence="3" id="KW-1185">Reference proteome</keyword>